<dbReference type="Proteomes" id="UP001154282">
    <property type="component" value="Unassembled WGS sequence"/>
</dbReference>
<dbReference type="InterPro" id="IPR003226">
    <property type="entry name" value="MYG1_exonuclease"/>
</dbReference>
<evidence type="ECO:0000313" key="2">
    <source>
        <dbReference type="Proteomes" id="UP001154282"/>
    </source>
</evidence>
<dbReference type="GO" id="GO:0005634">
    <property type="term" value="C:nucleus"/>
    <property type="evidence" value="ECO:0007669"/>
    <property type="project" value="TreeGrafter"/>
</dbReference>
<dbReference type="PANTHER" id="PTHR11215:SF3">
    <property type="entry name" value="METAL-DEPENDENT PROTEIN HYDROLASE ISOFORM 1"/>
    <property type="match status" value="1"/>
</dbReference>
<sequence>MFGAIGARGLSCFSFRHLVMHSKTTTLRFALQPSWFSTTTMKKRVGTHNGSFHCDEALACFMIRLADKFSGAEIVRTRDPKVLETLDAVVDVGGVYDPSRDRFDHHQKGFDQVFGHGFNTKLSSAGLVYKHYGAHIIAKELQLDEGHLDVHRLYLSIYKNFVEAVDAVDNGINQFDSDKPPRYVNNTSLSSRVSRLNPEWTEPDQSSEKENEAFGRAMGLAGSEFLESIRFHAKSWLPARSIVEECLASRYQVDASGEIMVMHRSCPWKLHIFDLEKELGVIPTIKYVLYKDDRTQNWRIQAVAVSPDDFRSRKPLPVNWRGLENDKLLEVSGIPGCVFVHASGFTGGNRSYEGALEMARASLKA</sequence>
<accession>A0AAV0IK51</accession>
<proteinExistence type="predicted"/>
<keyword evidence="2" id="KW-1185">Reference proteome</keyword>
<organism evidence="1 2">
    <name type="scientific">Linum tenue</name>
    <dbReference type="NCBI Taxonomy" id="586396"/>
    <lineage>
        <taxon>Eukaryota</taxon>
        <taxon>Viridiplantae</taxon>
        <taxon>Streptophyta</taxon>
        <taxon>Embryophyta</taxon>
        <taxon>Tracheophyta</taxon>
        <taxon>Spermatophyta</taxon>
        <taxon>Magnoliopsida</taxon>
        <taxon>eudicotyledons</taxon>
        <taxon>Gunneridae</taxon>
        <taxon>Pentapetalae</taxon>
        <taxon>rosids</taxon>
        <taxon>fabids</taxon>
        <taxon>Malpighiales</taxon>
        <taxon>Linaceae</taxon>
        <taxon>Linum</taxon>
    </lineage>
</organism>
<evidence type="ECO:0000313" key="1">
    <source>
        <dbReference type="EMBL" id="CAI0397504.1"/>
    </source>
</evidence>
<dbReference type="AlphaFoldDB" id="A0AAV0IK51"/>
<dbReference type="Pfam" id="PF03690">
    <property type="entry name" value="MYG1_exonuc"/>
    <property type="match status" value="1"/>
</dbReference>
<gene>
    <name evidence="1" type="ORF">LITE_LOCUS9567</name>
</gene>
<name>A0AAV0IK51_9ROSI</name>
<comment type="caution">
    <text evidence="1">The sequence shown here is derived from an EMBL/GenBank/DDBJ whole genome shotgun (WGS) entry which is preliminary data.</text>
</comment>
<protein>
    <submittedName>
        <fullName evidence="1">Uncharacterized protein</fullName>
    </submittedName>
</protein>
<dbReference type="PANTHER" id="PTHR11215">
    <property type="entry name" value="METAL DEPENDENT HYDROLASE - RELATED"/>
    <property type="match status" value="1"/>
</dbReference>
<reference evidence="1" key="1">
    <citation type="submission" date="2022-08" db="EMBL/GenBank/DDBJ databases">
        <authorList>
            <person name="Gutierrez-Valencia J."/>
        </authorList>
    </citation>
    <scope>NUCLEOTIDE SEQUENCE</scope>
</reference>
<dbReference type="EMBL" id="CAMGYJ010000004">
    <property type="protein sequence ID" value="CAI0397504.1"/>
    <property type="molecule type" value="Genomic_DNA"/>
</dbReference>
<dbReference type="GO" id="GO:0005737">
    <property type="term" value="C:cytoplasm"/>
    <property type="evidence" value="ECO:0007669"/>
    <property type="project" value="TreeGrafter"/>
</dbReference>